<sequence length="455" mass="48786">MNRRGFVSSLCVGGAALLGGCSGLRQGTRGKPGTDDEEGPVQDPVPSPSPTPGPPYADQFDRVVNVVRAGADPEGGESIVSLVKEELRDDTLLYFPAGEYLVDDRIHQLEFSNVGLVGRDATFVPEPGMEVAMFDFGRANRASDILLDGLTFDFTAPNTGPRPLNVQAGGQMVVRDVWVRGTQDIGEGMMRFDVTHPDGTGVVERLRLPDGSTREVDSAGCLVGDNHRGRIQFLDCHVEGFSNNGLYAGPERGTVQVHGGYFANCRIASLRVGSNSYVSGAHVRCDRSPDDFGNMRGLRLRQGRNILIEDTLIEMVNVSGSEGGLVLAPWLEEATIRNTSIKVEYDDIPAIRLKGPADAIGLPGGRVRFEDISIVGAAAGGAAVNVTRRDGVQFEGILVEQSGSNRDGFVFDQTNGATVSDATIRVTGEPIVRRNSTVRTVNVRYPGPRDQPPLP</sequence>
<dbReference type="EMBL" id="CP104003">
    <property type="protein sequence ID" value="UWM54342.1"/>
    <property type="molecule type" value="Genomic_DNA"/>
</dbReference>
<evidence type="ECO:0000313" key="2">
    <source>
        <dbReference type="EMBL" id="UWM54342.1"/>
    </source>
</evidence>
<dbReference type="GeneID" id="74944709"/>
<accession>A0A9E7R2B7</accession>
<feature type="region of interest" description="Disordered" evidence="1">
    <location>
        <begin position="23"/>
        <end position="55"/>
    </location>
</feature>
<proteinExistence type="predicted"/>
<dbReference type="KEGG" id="ssai:N0B31_19765"/>
<dbReference type="InterPro" id="IPR012334">
    <property type="entry name" value="Pectin_lyas_fold"/>
</dbReference>
<protein>
    <recommendedName>
        <fullName evidence="4">Pectate lyase superfamily protein domain-containing protein</fullName>
    </recommendedName>
</protein>
<keyword evidence="3" id="KW-1185">Reference proteome</keyword>
<dbReference type="Gene3D" id="2.160.20.10">
    <property type="entry name" value="Single-stranded right-handed beta-helix, Pectin lyase-like"/>
    <property type="match status" value="1"/>
</dbReference>
<evidence type="ECO:0000313" key="3">
    <source>
        <dbReference type="Proteomes" id="UP001057580"/>
    </source>
</evidence>
<dbReference type="PROSITE" id="PS51257">
    <property type="entry name" value="PROKAR_LIPOPROTEIN"/>
    <property type="match status" value="1"/>
</dbReference>
<dbReference type="Proteomes" id="UP001057580">
    <property type="component" value="Chromosome"/>
</dbReference>
<evidence type="ECO:0008006" key="4">
    <source>
        <dbReference type="Google" id="ProtNLM"/>
    </source>
</evidence>
<organism evidence="2 3">
    <name type="scientific">Salinirubellus salinus</name>
    <dbReference type="NCBI Taxonomy" id="1364945"/>
    <lineage>
        <taxon>Archaea</taxon>
        <taxon>Methanobacteriati</taxon>
        <taxon>Methanobacteriota</taxon>
        <taxon>Stenosarchaea group</taxon>
        <taxon>Halobacteria</taxon>
        <taxon>Halobacteriales</taxon>
        <taxon>Natronomonadaceae</taxon>
        <taxon>Salinirubellus</taxon>
    </lineage>
</organism>
<gene>
    <name evidence="2" type="ORF">N0B31_19765</name>
</gene>
<dbReference type="RefSeq" id="WP_260593362.1">
    <property type="nucleotide sequence ID" value="NZ_CP104003.1"/>
</dbReference>
<dbReference type="InterPro" id="IPR011050">
    <property type="entry name" value="Pectin_lyase_fold/virulence"/>
</dbReference>
<feature type="compositionally biased region" description="Pro residues" evidence="1">
    <location>
        <begin position="43"/>
        <end position="55"/>
    </location>
</feature>
<name>A0A9E7R2B7_9EURY</name>
<dbReference type="SUPFAM" id="SSF51126">
    <property type="entry name" value="Pectin lyase-like"/>
    <property type="match status" value="1"/>
</dbReference>
<dbReference type="AlphaFoldDB" id="A0A9E7R2B7"/>
<evidence type="ECO:0000256" key="1">
    <source>
        <dbReference type="SAM" id="MobiDB-lite"/>
    </source>
</evidence>
<reference evidence="2" key="1">
    <citation type="submission" date="2022-09" db="EMBL/GenBank/DDBJ databases">
        <title>Diverse halophilic archaea isolated from saline environments.</title>
        <authorList>
            <person name="Cui H.-L."/>
        </authorList>
    </citation>
    <scope>NUCLEOTIDE SEQUENCE</scope>
    <source>
        <strain evidence="2">ZS-35-S2</strain>
    </source>
</reference>